<feature type="transmembrane region" description="Helical" evidence="1">
    <location>
        <begin position="31"/>
        <end position="54"/>
    </location>
</feature>
<proteinExistence type="predicted"/>
<keyword evidence="1" id="KW-1133">Transmembrane helix</keyword>
<reference evidence="2" key="1">
    <citation type="submission" date="2021-01" db="EMBL/GenBank/DDBJ databases">
        <authorList>
            <person name="Li R."/>
            <person name="Bekaert M."/>
        </authorList>
    </citation>
    <scope>NUCLEOTIDE SEQUENCE</scope>
    <source>
        <strain evidence="2">Farmed</strain>
    </source>
</reference>
<protein>
    <submittedName>
        <fullName evidence="2">Uncharacterized protein</fullName>
    </submittedName>
</protein>
<sequence>MIKDGDTIANYSICNEAVAVSIQNGSDAAPVFFLLTSVFIVLLHSLSITLSLFLSLSLSLSLSVSLCFPIFFVSSLTCISFPVLPSRYDFRFHRHHHPILTYSLLPSRSKFHFHHRHHPILSFSLFPSRSKSSFSSSSLSYNLTLSSSFTLHLLVSIVVIILYFHSLFFIHVTPPCFHRRPYPILSFVFFLYVTTHHFYRRHHPILSYSLFPSRSKSSFSSSSSSCSFYTIPRFLLPFCLRYFYLLLSSINNQSCIIPENLS</sequence>
<dbReference type="EMBL" id="CAHIKZ030000626">
    <property type="protein sequence ID" value="CAE1229990.1"/>
    <property type="molecule type" value="Genomic_DNA"/>
</dbReference>
<feature type="transmembrane region" description="Helical" evidence="1">
    <location>
        <begin position="60"/>
        <end position="84"/>
    </location>
</feature>
<keyword evidence="3" id="KW-1185">Reference proteome</keyword>
<comment type="caution">
    <text evidence="2">The sequence shown here is derived from an EMBL/GenBank/DDBJ whole genome shotgun (WGS) entry which is preliminary data.</text>
</comment>
<feature type="transmembrane region" description="Helical" evidence="1">
    <location>
        <begin position="182"/>
        <end position="199"/>
    </location>
</feature>
<feature type="transmembrane region" description="Helical" evidence="1">
    <location>
        <begin position="149"/>
        <end position="170"/>
    </location>
</feature>
<name>A0A812BL34_ACAPH</name>
<gene>
    <name evidence="2" type="ORF">SPHA_17538</name>
</gene>
<dbReference type="Proteomes" id="UP000597762">
    <property type="component" value="Unassembled WGS sequence"/>
</dbReference>
<dbReference type="AlphaFoldDB" id="A0A812BL34"/>
<evidence type="ECO:0000313" key="2">
    <source>
        <dbReference type="EMBL" id="CAE1229990.1"/>
    </source>
</evidence>
<keyword evidence="1" id="KW-0812">Transmembrane</keyword>
<evidence type="ECO:0000256" key="1">
    <source>
        <dbReference type="SAM" id="Phobius"/>
    </source>
</evidence>
<organism evidence="2 3">
    <name type="scientific">Acanthosepion pharaonis</name>
    <name type="common">Pharaoh cuttlefish</name>
    <name type="synonym">Sepia pharaonis</name>
    <dbReference type="NCBI Taxonomy" id="158019"/>
    <lineage>
        <taxon>Eukaryota</taxon>
        <taxon>Metazoa</taxon>
        <taxon>Spiralia</taxon>
        <taxon>Lophotrochozoa</taxon>
        <taxon>Mollusca</taxon>
        <taxon>Cephalopoda</taxon>
        <taxon>Coleoidea</taxon>
        <taxon>Decapodiformes</taxon>
        <taxon>Sepiida</taxon>
        <taxon>Sepiina</taxon>
        <taxon>Sepiidae</taxon>
        <taxon>Acanthosepion</taxon>
    </lineage>
</organism>
<keyword evidence="1" id="KW-0472">Membrane</keyword>
<accession>A0A812BL34</accession>
<evidence type="ECO:0000313" key="3">
    <source>
        <dbReference type="Proteomes" id="UP000597762"/>
    </source>
</evidence>